<dbReference type="Pfam" id="PF11774">
    <property type="entry name" value="Lsr2"/>
    <property type="match status" value="1"/>
</dbReference>
<feature type="region of interest" description="Disordered" evidence="2">
    <location>
        <begin position="54"/>
        <end position="77"/>
    </location>
</feature>
<dbReference type="Gene3D" id="3.30.60.230">
    <property type="entry name" value="Lsr2, dimerization domain"/>
    <property type="match status" value="1"/>
</dbReference>
<dbReference type="Pfam" id="PF23359">
    <property type="entry name" value="Lsr2_DNA-bd"/>
    <property type="match status" value="1"/>
</dbReference>
<dbReference type="InterPro" id="IPR036625">
    <property type="entry name" value="E3-bd_dom_sf"/>
</dbReference>
<evidence type="ECO:0000256" key="1">
    <source>
        <dbReference type="ARBA" id="ARBA00023125"/>
    </source>
</evidence>
<evidence type="ECO:0000256" key="2">
    <source>
        <dbReference type="SAM" id="MobiDB-lite"/>
    </source>
</evidence>
<accession>A0A0K1JMU8</accession>
<dbReference type="Gene3D" id="4.10.320.10">
    <property type="entry name" value="E3-binding domain"/>
    <property type="match status" value="1"/>
</dbReference>
<evidence type="ECO:0000259" key="3">
    <source>
        <dbReference type="Pfam" id="PF11774"/>
    </source>
</evidence>
<evidence type="ECO:0000259" key="4">
    <source>
        <dbReference type="Pfam" id="PF23359"/>
    </source>
</evidence>
<evidence type="ECO:0000313" key="5">
    <source>
        <dbReference type="EMBL" id="AKU18044.1"/>
    </source>
</evidence>
<dbReference type="Proteomes" id="UP000066480">
    <property type="component" value="Chromosome"/>
</dbReference>
<dbReference type="GO" id="GO:0003677">
    <property type="term" value="F:DNA binding"/>
    <property type="evidence" value="ECO:0007669"/>
    <property type="project" value="UniProtKB-KW"/>
</dbReference>
<gene>
    <name evidence="5" type="ORF">VV02_22885</name>
</gene>
<dbReference type="InterPro" id="IPR042261">
    <property type="entry name" value="Lsr2-like_dimerization"/>
</dbReference>
<dbReference type="AlphaFoldDB" id="A0A0K1JMU8"/>
<feature type="domain" description="Lsr2 dimerization" evidence="3">
    <location>
        <begin position="1"/>
        <end position="58"/>
    </location>
</feature>
<dbReference type="PATRIC" id="fig|571913.6.peg.4636"/>
<dbReference type="RefSeq" id="WP_052595373.1">
    <property type="nucleotide sequence ID" value="NZ_CP011112.1"/>
</dbReference>
<dbReference type="InterPro" id="IPR024412">
    <property type="entry name" value="Lsr2_dim_dom"/>
</dbReference>
<keyword evidence="6" id="KW-1185">Reference proteome</keyword>
<keyword evidence="1" id="KW-0238">DNA-binding</keyword>
<dbReference type="EMBL" id="CP011112">
    <property type="protein sequence ID" value="AKU18044.1"/>
    <property type="molecule type" value="Genomic_DNA"/>
</dbReference>
<feature type="domain" description="Lsr2 DNA-binding" evidence="4">
    <location>
        <begin position="71"/>
        <end position="106"/>
    </location>
</feature>
<proteinExistence type="predicted"/>
<dbReference type="KEGG" id="lmoi:VV02_22885"/>
<reference evidence="5 6" key="1">
    <citation type="submission" date="2015-03" db="EMBL/GenBank/DDBJ databases">
        <title>Luteipulveratus halotolerans sp. nov., a novel actinobacterium (Dermacoccaceae) from Sarawak, Malaysia.</title>
        <authorList>
            <person name="Juboi H."/>
            <person name="Basik A."/>
            <person name="Shamsul S.S."/>
            <person name="Arnold P."/>
            <person name="Schmitt E.K."/>
            <person name="Sanglier J.-J."/>
            <person name="Yeo T."/>
        </authorList>
    </citation>
    <scope>NUCLEOTIDE SEQUENCE [LARGE SCALE GENOMIC DNA]</scope>
    <source>
        <strain evidence="5 6">MN07-A0370</strain>
    </source>
</reference>
<organism evidence="5 6">
    <name type="scientific">Luteipulveratus mongoliensis</name>
    <dbReference type="NCBI Taxonomy" id="571913"/>
    <lineage>
        <taxon>Bacteria</taxon>
        <taxon>Bacillati</taxon>
        <taxon>Actinomycetota</taxon>
        <taxon>Actinomycetes</taxon>
        <taxon>Micrococcales</taxon>
        <taxon>Dermacoccaceae</taxon>
        <taxon>Luteipulveratus</taxon>
    </lineage>
</organism>
<dbReference type="GO" id="GO:0016746">
    <property type="term" value="F:acyltransferase activity"/>
    <property type="evidence" value="ECO:0007669"/>
    <property type="project" value="InterPro"/>
</dbReference>
<sequence length="108" mass="11881">MAQKIQVLLVDDVDGGEATETVTFGLDGVNYEIDLSTGNSARLRDQLATWIGHSRRTGGRRSTGGRPAAGARQDLNKVREWGRDNGYTVSDRGRVSRELQEAYDKAQD</sequence>
<dbReference type="InterPro" id="IPR055370">
    <property type="entry name" value="Lsr2_DNA-bd"/>
</dbReference>
<name>A0A0K1JMU8_9MICO</name>
<protein>
    <recommendedName>
        <fullName evidence="7">Nucleoid-associated protein Lsr2</fullName>
    </recommendedName>
</protein>
<dbReference type="OrthoDB" id="4113332at2"/>
<dbReference type="STRING" id="571913.VV02_22885"/>
<evidence type="ECO:0000313" key="6">
    <source>
        <dbReference type="Proteomes" id="UP000066480"/>
    </source>
</evidence>
<evidence type="ECO:0008006" key="7">
    <source>
        <dbReference type="Google" id="ProtNLM"/>
    </source>
</evidence>